<organism evidence="1 2">
    <name type="scientific">Trichinella spiralis</name>
    <name type="common">Trichina worm</name>
    <dbReference type="NCBI Taxonomy" id="6334"/>
    <lineage>
        <taxon>Eukaryota</taxon>
        <taxon>Metazoa</taxon>
        <taxon>Ecdysozoa</taxon>
        <taxon>Nematoda</taxon>
        <taxon>Enoplea</taxon>
        <taxon>Dorylaimia</taxon>
        <taxon>Trichinellida</taxon>
        <taxon>Trichinellidae</taxon>
        <taxon>Trichinella</taxon>
    </lineage>
</organism>
<comment type="caution">
    <text evidence="1">The sequence shown here is derived from an EMBL/GenBank/DDBJ whole genome shotgun (WGS) entry which is preliminary data.</text>
</comment>
<feature type="non-terminal residue" evidence="1">
    <location>
        <position position="1"/>
    </location>
</feature>
<accession>A0A0V0XR32</accession>
<dbReference type="EMBL" id="JYDH01007056">
    <property type="protein sequence ID" value="KRX90397.1"/>
    <property type="molecule type" value="Genomic_DNA"/>
</dbReference>
<sequence>LTAALHAEKLNDDDYSILQICSGSSGKNLNMTSH</sequence>
<protein>
    <submittedName>
        <fullName evidence="1">Uncharacterized protein</fullName>
    </submittedName>
</protein>
<gene>
    <name evidence="1" type="ORF">T01_15602</name>
</gene>
<feature type="non-terminal residue" evidence="1">
    <location>
        <position position="34"/>
    </location>
</feature>
<dbReference type="AlphaFoldDB" id="A0A0V0XR32"/>
<dbReference type="OrthoDB" id="10460015at2759"/>
<proteinExistence type="predicted"/>
<evidence type="ECO:0000313" key="1">
    <source>
        <dbReference type="EMBL" id="KRX90397.1"/>
    </source>
</evidence>
<dbReference type="InParanoid" id="A0A0V0XR32"/>
<keyword evidence="2" id="KW-1185">Reference proteome</keyword>
<name>A0A0V0XR32_TRISP</name>
<dbReference type="Proteomes" id="UP000054776">
    <property type="component" value="Unassembled WGS sequence"/>
</dbReference>
<evidence type="ECO:0000313" key="2">
    <source>
        <dbReference type="Proteomes" id="UP000054776"/>
    </source>
</evidence>
<reference evidence="1 2" key="1">
    <citation type="submission" date="2015-01" db="EMBL/GenBank/DDBJ databases">
        <title>Evolution of Trichinella species and genotypes.</title>
        <authorList>
            <person name="Korhonen P.K."/>
            <person name="Edoardo P."/>
            <person name="Giuseppe L.R."/>
            <person name="Gasser R.B."/>
        </authorList>
    </citation>
    <scope>NUCLEOTIDE SEQUENCE [LARGE SCALE GENOMIC DNA]</scope>
    <source>
        <strain evidence="1">ISS3</strain>
    </source>
</reference>